<accession>A0A2W5XRD4</accession>
<dbReference type="GO" id="GO:0005829">
    <property type="term" value="C:cytosol"/>
    <property type="evidence" value="ECO:0007669"/>
    <property type="project" value="TreeGrafter"/>
</dbReference>
<feature type="region of interest" description="Disordered" evidence="3">
    <location>
        <begin position="1"/>
        <end position="31"/>
    </location>
</feature>
<dbReference type="PANTHER" id="PTHR30160:SF1">
    <property type="entry name" value="LIPOPOLYSACCHARIDE 1,2-N-ACETYLGLUCOSAMINETRANSFERASE-RELATED"/>
    <property type="match status" value="1"/>
</dbReference>
<organism evidence="4 5">
    <name type="scientific">Xylanimonas oleitrophica</name>
    <dbReference type="NCBI Taxonomy" id="2607479"/>
    <lineage>
        <taxon>Bacteria</taxon>
        <taxon>Bacillati</taxon>
        <taxon>Actinomycetota</taxon>
        <taxon>Actinomycetes</taxon>
        <taxon>Micrococcales</taxon>
        <taxon>Promicromonosporaceae</taxon>
        <taxon>Xylanimonas</taxon>
    </lineage>
</organism>
<comment type="caution">
    <text evidence="4">The sequence shown here is derived from an EMBL/GenBank/DDBJ whole genome shotgun (WGS) entry which is preliminary data.</text>
</comment>
<keyword evidence="5" id="KW-1185">Reference proteome</keyword>
<name>A0A2W5XRD4_9MICO</name>
<keyword evidence="2 4" id="KW-0808">Transferase</keyword>
<sequence>MELPALAALEPPVPDDGEGAAAGRRGRARAGGGVPGLAHGGETLHGGGVWTLLGDEVAAAGRTARRHVAVNLHGRGPASHRALQATAPGTLVAFGCAEAGHDGPAWDPGEHEVRRWCRLVSAAGGPCGPEDLRLTEPRAPRGSTVVVHPGAASGARRWPVARWAAVAAALAHDGLRVVLTGSTAERPLCRAVLAAAAGAGADVEDASGRLDLDELADLVGGARLLLSGDTGVAHLATALGTPSVTLFGPVPPSAWGPSIDLDRHTALWHGPTAVPGDPHGTYLDPTLARITTAEVLDACAALLAVEQVA</sequence>
<keyword evidence="1" id="KW-0328">Glycosyltransferase</keyword>
<reference evidence="4 5" key="1">
    <citation type="submission" date="2018-06" db="EMBL/GenBank/DDBJ databases">
        <title>Whole genome sequencing of a novel hydrocarbon degrading bacterial strain, PW21 isolated from oil contaminated produced water sample.</title>
        <authorList>
            <person name="Nagkirti P."/>
            <person name="Shaikh A."/>
            <person name="Gowdaman V."/>
            <person name="Engineer A.E."/>
            <person name="Dagar S."/>
            <person name="Dhakephalkar P.K."/>
        </authorList>
    </citation>
    <scope>NUCLEOTIDE SEQUENCE [LARGE SCALE GENOMIC DNA]</scope>
    <source>
        <strain evidence="4 5">PW21</strain>
    </source>
</reference>
<dbReference type="GO" id="GO:0008713">
    <property type="term" value="F:ADP-heptose-lipopolysaccharide heptosyltransferase activity"/>
    <property type="evidence" value="ECO:0007669"/>
    <property type="project" value="TreeGrafter"/>
</dbReference>
<dbReference type="CDD" id="cd03789">
    <property type="entry name" value="GT9_LPS_heptosyltransferase"/>
    <property type="match status" value="1"/>
</dbReference>
<dbReference type="PANTHER" id="PTHR30160">
    <property type="entry name" value="TETRAACYLDISACCHARIDE 4'-KINASE-RELATED"/>
    <property type="match status" value="1"/>
</dbReference>
<proteinExistence type="predicted"/>
<dbReference type="InterPro" id="IPR002201">
    <property type="entry name" value="Glyco_trans_9"/>
</dbReference>
<evidence type="ECO:0000313" key="5">
    <source>
        <dbReference type="Proteomes" id="UP000248783"/>
    </source>
</evidence>
<gene>
    <name evidence="4" type="ORF">DNL40_13375</name>
</gene>
<dbReference type="InterPro" id="IPR051199">
    <property type="entry name" value="LPS_LOS_Heptosyltrfase"/>
</dbReference>
<feature type="compositionally biased region" description="Low complexity" evidence="3">
    <location>
        <begin position="1"/>
        <end position="10"/>
    </location>
</feature>
<dbReference type="Pfam" id="PF01075">
    <property type="entry name" value="Glyco_transf_9"/>
    <property type="match status" value="1"/>
</dbReference>
<dbReference type="SUPFAM" id="SSF53756">
    <property type="entry name" value="UDP-Glycosyltransferase/glycogen phosphorylase"/>
    <property type="match status" value="1"/>
</dbReference>
<evidence type="ECO:0000313" key="4">
    <source>
        <dbReference type="EMBL" id="PZR52208.1"/>
    </source>
</evidence>
<dbReference type="Proteomes" id="UP000248783">
    <property type="component" value="Unassembled WGS sequence"/>
</dbReference>
<dbReference type="GO" id="GO:0009244">
    <property type="term" value="P:lipopolysaccharide core region biosynthetic process"/>
    <property type="evidence" value="ECO:0007669"/>
    <property type="project" value="TreeGrafter"/>
</dbReference>
<dbReference type="EMBL" id="QKWH01000012">
    <property type="protein sequence ID" value="PZR52208.1"/>
    <property type="molecule type" value="Genomic_DNA"/>
</dbReference>
<evidence type="ECO:0000256" key="1">
    <source>
        <dbReference type="ARBA" id="ARBA00022676"/>
    </source>
</evidence>
<dbReference type="AlphaFoldDB" id="A0A2W5XRD4"/>
<protein>
    <submittedName>
        <fullName evidence="4">Glycosyltransferase family 9 protein</fullName>
    </submittedName>
</protein>
<evidence type="ECO:0000256" key="2">
    <source>
        <dbReference type="ARBA" id="ARBA00022679"/>
    </source>
</evidence>
<dbReference type="Gene3D" id="3.40.50.2000">
    <property type="entry name" value="Glycogen Phosphorylase B"/>
    <property type="match status" value="1"/>
</dbReference>
<evidence type="ECO:0000256" key="3">
    <source>
        <dbReference type="SAM" id="MobiDB-lite"/>
    </source>
</evidence>